<evidence type="ECO:0008006" key="9">
    <source>
        <dbReference type="Google" id="ProtNLM"/>
    </source>
</evidence>
<comment type="subcellular location">
    <subcellularLocation>
        <location evidence="1">Cell membrane</location>
        <topology evidence="1">Multi-pass membrane protein</topology>
    </subcellularLocation>
</comment>
<accession>A0A1J7BJ48</accession>
<feature type="transmembrane region" description="Helical" evidence="6">
    <location>
        <begin position="357"/>
        <end position="376"/>
    </location>
</feature>
<dbReference type="PANTHER" id="PTHR23513">
    <property type="entry name" value="INTEGRAL MEMBRANE EFFLUX PROTEIN-RELATED"/>
    <property type="match status" value="1"/>
</dbReference>
<evidence type="ECO:0000256" key="4">
    <source>
        <dbReference type="ARBA" id="ARBA00022989"/>
    </source>
</evidence>
<evidence type="ECO:0000313" key="7">
    <source>
        <dbReference type="EMBL" id="OIV38703.1"/>
    </source>
</evidence>
<dbReference type="InterPro" id="IPR036259">
    <property type="entry name" value="MFS_trans_sf"/>
</dbReference>
<dbReference type="CDD" id="cd06173">
    <property type="entry name" value="MFS_MefA_like"/>
    <property type="match status" value="1"/>
</dbReference>
<protein>
    <recommendedName>
        <fullName evidence="9">MFS transporter</fullName>
    </recommendedName>
</protein>
<keyword evidence="5 6" id="KW-0472">Membrane</keyword>
<dbReference type="GO" id="GO:0005886">
    <property type="term" value="C:plasma membrane"/>
    <property type="evidence" value="ECO:0007669"/>
    <property type="project" value="UniProtKB-SubCell"/>
</dbReference>
<keyword evidence="3 6" id="KW-0812">Transmembrane</keyword>
<dbReference type="SUPFAM" id="SSF103473">
    <property type="entry name" value="MFS general substrate transporter"/>
    <property type="match status" value="1"/>
</dbReference>
<feature type="transmembrane region" description="Helical" evidence="6">
    <location>
        <begin position="208"/>
        <end position="232"/>
    </location>
</feature>
<dbReference type="PANTHER" id="PTHR23513:SF6">
    <property type="entry name" value="MAJOR FACILITATOR SUPERFAMILY ASSOCIATED DOMAIN-CONTAINING PROTEIN"/>
    <property type="match status" value="1"/>
</dbReference>
<feature type="transmembrane region" description="Helical" evidence="6">
    <location>
        <begin position="238"/>
        <end position="259"/>
    </location>
</feature>
<dbReference type="STRING" id="1428644.BIV57_04230"/>
<comment type="caution">
    <text evidence="7">The sequence shown here is derived from an EMBL/GenBank/DDBJ whole genome shotgun (WGS) entry which is preliminary data.</text>
</comment>
<evidence type="ECO:0000256" key="2">
    <source>
        <dbReference type="ARBA" id="ARBA00022475"/>
    </source>
</evidence>
<proteinExistence type="predicted"/>
<evidence type="ECO:0000256" key="3">
    <source>
        <dbReference type="ARBA" id="ARBA00022692"/>
    </source>
</evidence>
<dbReference type="Gene3D" id="1.20.1250.20">
    <property type="entry name" value="MFS general substrate transporter like domains"/>
    <property type="match status" value="1"/>
</dbReference>
<gene>
    <name evidence="7" type="ORF">BIV57_04230</name>
</gene>
<evidence type="ECO:0000256" key="6">
    <source>
        <dbReference type="SAM" id="Phobius"/>
    </source>
</evidence>
<evidence type="ECO:0000256" key="5">
    <source>
        <dbReference type="ARBA" id="ARBA00023136"/>
    </source>
</evidence>
<dbReference type="AlphaFoldDB" id="A0A1J7BJ48"/>
<dbReference type="InterPro" id="IPR011701">
    <property type="entry name" value="MFS"/>
</dbReference>
<dbReference type="GO" id="GO:0022857">
    <property type="term" value="F:transmembrane transporter activity"/>
    <property type="evidence" value="ECO:0007669"/>
    <property type="project" value="InterPro"/>
</dbReference>
<feature type="transmembrane region" description="Helical" evidence="6">
    <location>
        <begin position="62"/>
        <end position="82"/>
    </location>
</feature>
<keyword evidence="2" id="KW-1003">Cell membrane</keyword>
<keyword evidence="4 6" id="KW-1133">Transmembrane helix</keyword>
<feature type="transmembrane region" description="Helical" evidence="6">
    <location>
        <begin position="88"/>
        <end position="105"/>
    </location>
</feature>
<keyword evidence="8" id="KW-1185">Reference proteome</keyword>
<evidence type="ECO:0000256" key="1">
    <source>
        <dbReference type="ARBA" id="ARBA00004651"/>
    </source>
</evidence>
<dbReference type="Proteomes" id="UP000243342">
    <property type="component" value="Unassembled WGS sequence"/>
</dbReference>
<feature type="transmembrane region" description="Helical" evidence="6">
    <location>
        <begin position="294"/>
        <end position="319"/>
    </location>
</feature>
<dbReference type="Pfam" id="PF07690">
    <property type="entry name" value="MFS_1"/>
    <property type="match status" value="1"/>
</dbReference>
<name>A0A1J7BJ48_9ACTN</name>
<feature type="transmembrane region" description="Helical" evidence="6">
    <location>
        <begin position="20"/>
        <end position="41"/>
    </location>
</feature>
<sequence>MLGQTASSLGSATSYFALPLAALAVTGSTAWAGLVGTALYVGQVLFGLPAGVVVDRLDRRRVMLAAEAAGLVLYAALAVLLALGDAGIGVIIAVAFATGVASVFFNPAESASIKALVDPDDLPTALANNLARMNASSLLGGPVGGGLFQLARAAPFLANAASFLVSVISLARIRRPLSAPARDDGARDLRAELLAGLRFIAAEPVVRTVVAANMLGSLAFGSGLMALQLHWVQSGTPAAVVGVVTMVMAGCGLAGALLAPSVNRRLRPWQPAAAAGLAWCGALLWGAAQVPVAGIAAVLGVGSLIQPAGSTALSARILHLTPDALQGRVQSAAWVCVRAIPAAAPLLGGLLLQSGDLAVSFLALAAVQLVAVALFLTAGIRTIPRPAAWTAPTADTAG</sequence>
<evidence type="ECO:0000313" key="8">
    <source>
        <dbReference type="Proteomes" id="UP000243342"/>
    </source>
</evidence>
<organism evidence="7 8">
    <name type="scientific">Mangrovactinospora gilvigrisea</name>
    <dbReference type="NCBI Taxonomy" id="1428644"/>
    <lineage>
        <taxon>Bacteria</taxon>
        <taxon>Bacillati</taxon>
        <taxon>Actinomycetota</taxon>
        <taxon>Actinomycetes</taxon>
        <taxon>Kitasatosporales</taxon>
        <taxon>Streptomycetaceae</taxon>
        <taxon>Mangrovactinospora</taxon>
    </lineage>
</organism>
<reference evidence="7 8" key="1">
    <citation type="submission" date="2016-10" db="EMBL/GenBank/DDBJ databases">
        <title>Genome sequence of Streptomyces gilvigriseus MUSC 26.</title>
        <authorList>
            <person name="Lee L.-H."/>
            <person name="Ser H.-L."/>
        </authorList>
    </citation>
    <scope>NUCLEOTIDE SEQUENCE [LARGE SCALE GENOMIC DNA]</scope>
    <source>
        <strain evidence="7 8">MUSC 26</strain>
    </source>
</reference>
<dbReference type="EMBL" id="MLCF01000014">
    <property type="protein sequence ID" value="OIV38703.1"/>
    <property type="molecule type" value="Genomic_DNA"/>
</dbReference>